<feature type="region of interest" description="Disordered" evidence="5">
    <location>
        <begin position="198"/>
        <end position="219"/>
    </location>
</feature>
<feature type="region of interest" description="Disordered" evidence="5">
    <location>
        <begin position="318"/>
        <end position="337"/>
    </location>
</feature>
<feature type="coiled-coil region" evidence="4">
    <location>
        <begin position="23"/>
        <end position="50"/>
    </location>
</feature>
<keyword evidence="7" id="KW-1185">Reference proteome</keyword>
<dbReference type="PANTHER" id="PTHR19848:SF8">
    <property type="entry name" value="F-BOX AND WD REPEAT DOMAIN CONTAINING 7"/>
    <property type="match status" value="1"/>
</dbReference>
<protein>
    <submittedName>
        <fullName evidence="6">Autophagy protein 16</fullName>
    </submittedName>
</protein>
<evidence type="ECO:0000313" key="6">
    <source>
        <dbReference type="EMBL" id="CDW91287.1"/>
    </source>
</evidence>
<evidence type="ECO:0000256" key="3">
    <source>
        <dbReference type="PROSITE-ProRule" id="PRU00221"/>
    </source>
</evidence>
<evidence type="ECO:0000256" key="4">
    <source>
        <dbReference type="SAM" id="Coils"/>
    </source>
</evidence>
<dbReference type="SMART" id="SM00320">
    <property type="entry name" value="WD40"/>
    <property type="match status" value="4"/>
</dbReference>
<dbReference type="Pfam" id="PF00400">
    <property type="entry name" value="WD40"/>
    <property type="match status" value="2"/>
</dbReference>
<feature type="repeat" description="WD" evidence="3">
    <location>
        <begin position="510"/>
        <end position="551"/>
    </location>
</feature>
<dbReference type="SUPFAM" id="SSF50978">
    <property type="entry name" value="WD40 repeat-like"/>
    <property type="match status" value="1"/>
</dbReference>
<dbReference type="InParanoid" id="A0A078BDM8"/>
<dbReference type="Gene3D" id="2.130.10.10">
    <property type="entry name" value="YVTN repeat-like/Quinoprotein amine dehydrogenase"/>
    <property type="match status" value="1"/>
</dbReference>
<dbReference type="InterPro" id="IPR001680">
    <property type="entry name" value="WD40_rpt"/>
</dbReference>
<dbReference type="AlphaFoldDB" id="A0A078BDM8"/>
<dbReference type="EMBL" id="CCKQ01019267">
    <property type="protein sequence ID" value="CDW91287.1"/>
    <property type="molecule type" value="Genomic_DNA"/>
</dbReference>
<sequence>MHTFSHGYDWKLDQRDQDEHRTVKQYYSMINQQQKTIDDLRQKLSIYENYEYNINKKNFEETKLYKSMTEQIEKLNQGFTAMKDRCFQLEFELKLSKEEKQGLLEQIEEIEGLELKIEDLTDENQAKLELIENLRLIIDHNEDNKKEMLARYESLEQDKECLEAQIRIHEKKILELHSAEKSRKQTLLTSRNTIIKKQPLLQEKESQNGRQKNQEREQAEFVAKDSKFFNFTLQKMPKQTITQNKIEEEMLEDEDSSLRSKTFRHKNTTSRNGFNGFKGFVSVEEYDQEQDSPERKKTDYDFIQNGILDQMMGITDKLSKGQDSSRQKEQPTFPKTLKKQIQLPDKKVINICMDDEAQFIATQNENKISIWDTEDISLYRLINLGEAKIPTAMALSANKLLLFCTSDSQVQIINHDTRLVTLTHKNAHHGVITDCSFNKYNPRIVTVGVDKSMKIYDIQRNSNVQQIQMRTACTSYNVCKYDIVYFTGHTQGDLYLWSPDEVNGHLAHFQNYHNAEITSIQYIPDKNQLVTSSLDNTIHLMDLRTLKVISSFDNPSILKCNQKSKIKISPDGRYGCIINMEGSLLTLDLEKLGNDEGILDYKSIFQNDQDWSLVEVGFNKLLWGESEDVVILTDEIGQMRLYQ</sequence>
<dbReference type="PROSITE" id="PS50082">
    <property type="entry name" value="WD_REPEATS_2"/>
    <property type="match status" value="2"/>
</dbReference>
<dbReference type="InterPro" id="IPR036322">
    <property type="entry name" value="WD40_repeat_dom_sf"/>
</dbReference>
<feature type="repeat" description="WD" evidence="3">
    <location>
        <begin position="425"/>
        <end position="466"/>
    </location>
</feature>
<gene>
    <name evidence="6" type="primary">Contig12135.g12970</name>
    <name evidence="6" type="ORF">STYLEM_20441</name>
</gene>
<feature type="compositionally biased region" description="Basic and acidic residues" evidence="5">
    <location>
        <begin position="202"/>
        <end position="219"/>
    </location>
</feature>
<keyword evidence="2" id="KW-0677">Repeat</keyword>
<dbReference type="InterPro" id="IPR015943">
    <property type="entry name" value="WD40/YVTN_repeat-like_dom_sf"/>
</dbReference>
<evidence type="ECO:0000256" key="5">
    <source>
        <dbReference type="SAM" id="MobiDB-lite"/>
    </source>
</evidence>
<dbReference type="OrthoDB" id="287237at2759"/>
<keyword evidence="1 3" id="KW-0853">WD repeat</keyword>
<organism evidence="6 7">
    <name type="scientific">Stylonychia lemnae</name>
    <name type="common">Ciliate</name>
    <dbReference type="NCBI Taxonomy" id="5949"/>
    <lineage>
        <taxon>Eukaryota</taxon>
        <taxon>Sar</taxon>
        <taxon>Alveolata</taxon>
        <taxon>Ciliophora</taxon>
        <taxon>Intramacronucleata</taxon>
        <taxon>Spirotrichea</taxon>
        <taxon>Stichotrichia</taxon>
        <taxon>Sporadotrichida</taxon>
        <taxon>Oxytrichidae</taxon>
        <taxon>Stylonychinae</taxon>
        <taxon>Stylonychia</taxon>
    </lineage>
</organism>
<accession>A0A078BDM8</accession>
<feature type="compositionally biased region" description="Basic and acidic residues" evidence="5">
    <location>
        <begin position="318"/>
        <end position="329"/>
    </location>
</feature>
<feature type="coiled-coil region" evidence="4">
    <location>
        <begin position="93"/>
        <end position="179"/>
    </location>
</feature>
<keyword evidence="4" id="KW-0175">Coiled coil</keyword>
<reference evidence="6 7" key="1">
    <citation type="submission" date="2014-06" db="EMBL/GenBank/DDBJ databases">
        <authorList>
            <person name="Swart Estienne"/>
        </authorList>
    </citation>
    <scope>NUCLEOTIDE SEQUENCE [LARGE SCALE GENOMIC DNA]</scope>
    <source>
        <strain evidence="6 7">130c</strain>
    </source>
</reference>
<evidence type="ECO:0000256" key="1">
    <source>
        <dbReference type="ARBA" id="ARBA00022574"/>
    </source>
</evidence>
<name>A0A078BDM8_STYLE</name>
<proteinExistence type="predicted"/>
<dbReference type="Proteomes" id="UP000039865">
    <property type="component" value="Unassembled WGS sequence"/>
</dbReference>
<dbReference type="PANTHER" id="PTHR19848">
    <property type="entry name" value="WD40 REPEAT PROTEIN"/>
    <property type="match status" value="1"/>
</dbReference>
<evidence type="ECO:0000256" key="2">
    <source>
        <dbReference type="ARBA" id="ARBA00022737"/>
    </source>
</evidence>
<evidence type="ECO:0000313" key="7">
    <source>
        <dbReference type="Proteomes" id="UP000039865"/>
    </source>
</evidence>